<reference evidence="5" key="1">
    <citation type="submission" date="2022-10" db="EMBL/GenBank/DDBJ databases">
        <title>Culturing micro-colonial fungi from biological soil crusts in the Mojave desert and describing Neophaeococcomyces mojavensis, and introducing the new genera and species Taxawa tesnikishii.</title>
        <authorList>
            <person name="Kurbessoian T."/>
            <person name="Stajich J.E."/>
        </authorList>
    </citation>
    <scope>NUCLEOTIDE SEQUENCE</scope>
    <source>
        <strain evidence="5">TK_1</strain>
    </source>
</reference>
<dbReference type="InterPro" id="IPR001683">
    <property type="entry name" value="PX_dom"/>
</dbReference>
<gene>
    <name evidence="5" type="ORF">H2201_007389</name>
</gene>
<keyword evidence="6" id="KW-1185">Reference proteome</keyword>
<evidence type="ECO:0000313" key="5">
    <source>
        <dbReference type="EMBL" id="KAJ9659364.1"/>
    </source>
</evidence>
<comment type="caution">
    <text evidence="5">The sequence shown here is derived from an EMBL/GenBank/DDBJ whole genome shotgun (WGS) entry which is preliminary data.</text>
</comment>
<dbReference type="SMART" id="SM00397">
    <property type="entry name" value="t_SNARE"/>
    <property type="match status" value="1"/>
</dbReference>
<evidence type="ECO:0000259" key="3">
    <source>
        <dbReference type="PROSITE" id="PS50192"/>
    </source>
</evidence>
<dbReference type="CDD" id="cd06897">
    <property type="entry name" value="PX_SNARE"/>
    <property type="match status" value="1"/>
</dbReference>
<sequence length="373" mass="40559">MPSLDISIPSASTNSTGAKPYTAYTIQIRAPLRTRSLQKRYSDFVAFDKTLRVQAGAAPPAPLPAKSWFARTVGNDALTEERRRGLEAYLRAIDSSPDDRWRRSAAWRAFLELPEEGSTKSKVLGNIGLTASGGVVMDAATWLDMYGELKNQLREARLYLTKREQAQQAQAQHEAGANAKGALVQAGALIRALEEGLKGLSGGGRNGDEGAWGGVEKLGDGEVRRRRDMIGSAKKERDGLESVLSAMAVKSAASTSSSLSGTTAVASEGDKQGLFRGGAPGGRGRVLGAPAKETERTRELDNEGVLQLQRQIMQEQDEDVQDLTKVVRRMREMGVAINEELVLQNQMLDLLDNDVDRVQGKIDVARKRVDKIR</sequence>
<proteinExistence type="predicted"/>
<dbReference type="PROSITE" id="PS50192">
    <property type="entry name" value="T_SNARE"/>
    <property type="match status" value="1"/>
</dbReference>
<dbReference type="Gene3D" id="3.30.1520.10">
    <property type="entry name" value="Phox-like domain"/>
    <property type="match status" value="1"/>
</dbReference>
<feature type="compositionally biased region" description="Low complexity" evidence="2">
    <location>
        <begin position="256"/>
        <end position="267"/>
    </location>
</feature>
<evidence type="ECO:0000256" key="2">
    <source>
        <dbReference type="SAM" id="MobiDB-lite"/>
    </source>
</evidence>
<evidence type="ECO:0000256" key="1">
    <source>
        <dbReference type="SAM" id="Coils"/>
    </source>
</evidence>
<dbReference type="SMART" id="SM00312">
    <property type="entry name" value="PX"/>
    <property type="match status" value="1"/>
</dbReference>
<organism evidence="5 6">
    <name type="scientific">Coniosporium apollinis</name>
    <dbReference type="NCBI Taxonomy" id="61459"/>
    <lineage>
        <taxon>Eukaryota</taxon>
        <taxon>Fungi</taxon>
        <taxon>Dikarya</taxon>
        <taxon>Ascomycota</taxon>
        <taxon>Pezizomycotina</taxon>
        <taxon>Dothideomycetes</taxon>
        <taxon>Dothideomycetes incertae sedis</taxon>
        <taxon>Coniosporium</taxon>
    </lineage>
</organism>
<dbReference type="Gene3D" id="1.20.5.110">
    <property type="match status" value="1"/>
</dbReference>
<feature type="domain" description="PX" evidence="4">
    <location>
        <begin position="2"/>
        <end position="117"/>
    </location>
</feature>
<dbReference type="InterPro" id="IPR000727">
    <property type="entry name" value="T_SNARE_dom"/>
</dbReference>
<feature type="coiled-coil region" evidence="1">
    <location>
        <begin position="313"/>
        <end position="368"/>
    </location>
</feature>
<evidence type="ECO:0000259" key="4">
    <source>
        <dbReference type="PROSITE" id="PS50195"/>
    </source>
</evidence>
<feature type="domain" description="T-SNARE coiled-coil homology" evidence="3">
    <location>
        <begin position="310"/>
        <end position="372"/>
    </location>
</feature>
<name>A0ABQ9NJ30_9PEZI</name>
<dbReference type="SUPFAM" id="SSF64268">
    <property type="entry name" value="PX domain"/>
    <property type="match status" value="1"/>
</dbReference>
<keyword evidence="1" id="KW-0175">Coiled coil</keyword>
<dbReference type="CDD" id="cd15858">
    <property type="entry name" value="SNARE_VAM7"/>
    <property type="match status" value="1"/>
</dbReference>
<dbReference type="Proteomes" id="UP001172684">
    <property type="component" value="Unassembled WGS sequence"/>
</dbReference>
<protein>
    <recommendedName>
        <fullName evidence="7">PX domain-containing protein</fullName>
    </recommendedName>
</protein>
<dbReference type="SUPFAM" id="SSF58038">
    <property type="entry name" value="SNARE fusion complex"/>
    <property type="match status" value="1"/>
</dbReference>
<evidence type="ECO:0000313" key="6">
    <source>
        <dbReference type="Proteomes" id="UP001172684"/>
    </source>
</evidence>
<accession>A0ABQ9NJ30</accession>
<dbReference type="EMBL" id="JAPDRL010000076">
    <property type="protein sequence ID" value="KAJ9659364.1"/>
    <property type="molecule type" value="Genomic_DNA"/>
</dbReference>
<dbReference type="InterPro" id="IPR036871">
    <property type="entry name" value="PX_dom_sf"/>
</dbReference>
<feature type="region of interest" description="Disordered" evidence="2">
    <location>
        <begin position="256"/>
        <end position="286"/>
    </location>
</feature>
<dbReference type="PROSITE" id="PS50195">
    <property type="entry name" value="PX"/>
    <property type="match status" value="1"/>
</dbReference>
<dbReference type="Pfam" id="PF00787">
    <property type="entry name" value="PX"/>
    <property type="match status" value="1"/>
</dbReference>
<evidence type="ECO:0008006" key="7">
    <source>
        <dbReference type="Google" id="ProtNLM"/>
    </source>
</evidence>
<feature type="compositionally biased region" description="Gly residues" evidence="2">
    <location>
        <begin position="275"/>
        <end position="285"/>
    </location>
</feature>